<feature type="region of interest" description="Interaction with tRNA" evidence="11">
    <location>
        <begin position="291"/>
        <end position="292"/>
    </location>
</feature>
<evidence type="ECO:0000259" key="13">
    <source>
        <dbReference type="Pfam" id="PF20259"/>
    </source>
</evidence>
<comment type="function">
    <text evidence="10 11">Catalyzes the 2-thiolation of uridine at the wobble position (U34) of tRNA, leading to the formation of s(2)U34.</text>
</comment>
<dbReference type="InterPro" id="IPR046884">
    <property type="entry name" value="MnmA-like_central"/>
</dbReference>
<keyword evidence="4 11" id="KW-0819">tRNA processing</keyword>
<reference evidence="15" key="1">
    <citation type="journal article" date="2010" name="Stand. Genomic Sci.">
        <title>Complete genome sequence of Syntrophothermus lipocalidus type strain (TGB-C1T).</title>
        <authorList>
            <consortium name="US DOE Joint Genome Institute (JGI-PGF)"/>
            <person name="Djao O."/>
            <person name="Zhang X."/>
            <person name="Lucas S."/>
            <person name="Lapidus A."/>
            <person name="Glavina Del Rio T."/>
            <person name="Nolan M."/>
            <person name="Tice H."/>
            <person name="Cheng J."/>
            <person name="Han C."/>
            <person name="Tapia R."/>
            <person name="Goodwin L."/>
            <person name="Pitluck S."/>
            <person name="Liolios K."/>
            <person name="Ivanova N."/>
            <person name="Mavromatis K."/>
            <person name="Mikhailova N."/>
            <person name="Ovchinnikova G."/>
            <person name="Pati A."/>
            <person name="Brambilla E."/>
            <person name="Chen A."/>
            <person name="Palaniappan K."/>
            <person name="Land M."/>
            <person name="Hauser L."/>
            <person name="Chang Y."/>
            <person name="Jeffries C."/>
            <person name="Rohde M."/>
            <person name="Sikorski J."/>
            <person name="Spring S."/>
            <person name="Goker M."/>
            <person name="Detter J."/>
            <person name="Woyke T."/>
            <person name="Bristow J."/>
            <person name="Eisen J."/>
            <person name="Markowitz V."/>
            <person name="Hugenholtz P."/>
            <person name="Kyrpides N."/>
            <person name="Klenk H."/>
        </authorList>
    </citation>
    <scope>NUCLEOTIDE SEQUENCE [LARGE SCALE GENOMIC DNA]</scope>
    <source>
        <strain evidence="15">DSM 12680 / TGB-C1</strain>
    </source>
</reference>
<dbReference type="STRING" id="643648.Slip_0352"/>
<dbReference type="AlphaFoldDB" id="D7CK22"/>
<dbReference type="GO" id="GO:0005524">
    <property type="term" value="F:ATP binding"/>
    <property type="evidence" value="ECO:0007669"/>
    <property type="project" value="UniProtKB-KW"/>
</dbReference>
<evidence type="ECO:0000256" key="7">
    <source>
        <dbReference type="ARBA" id="ARBA00022884"/>
    </source>
</evidence>
<dbReference type="Pfam" id="PF20258">
    <property type="entry name" value="tRNA_Me_trans_C"/>
    <property type="match status" value="1"/>
</dbReference>
<dbReference type="GO" id="GO:0103016">
    <property type="term" value="F:tRNA-uridine 2-sulfurtransferase activity"/>
    <property type="evidence" value="ECO:0007669"/>
    <property type="project" value="UniProtKB-EC"/>
</dbReference>
<reference evidence="14 15" key="2">
    <citation type="journal article" date="2010" name="Stand. Genomic Sci.">
        <title>Complete genome sequence of Syntrophothermus lipocalidus type strain (TGB-C1).</title>
        <authorList>
            <person name="Djao O.D."/>
            <person name="Zhang X."/>
            <person name="Lucas S."/>
            <person name="Lapidus A."/>
            <person name="Del Rio T.G."/>
            <person name="Nolan M."/>
            <person name="Tice H."/>
            <person name="Cheng J.F."/>
            <person name="Han C."/>
            <person name="Tapia R."/>
            <person name="Goodwin L."/>
            <person name="Pitluck S."/>
            <person name="Liolios K."/>
            <person name="Ivanova N."/>
            <person name="Mavromatis K."/>
            <person name="Mikhailova N."/>
            <person name="Ovchinnikova G."/>
            <person name="Pati A."/>
            <person name="Brambilla E."/>
            <person name="Chen A."/>
            <person name="Palaniappan K."/>
            <person name="Land M."/>
            <person name="Hauser L."/>
            <person name="Chang Y.J."/>
            <person name="Jeffries C.D."/>
            <person name="Rohde M."/>
            <person name="Sikorski J."/>
            <person name="Spring S."/>
            <person name="Goker M."/>
            <person name="Detter J.C."/>
            <person name="Woyke T."/>
            <person name="Bristow J."/>
            <person name="Eisen J.A."/>
            <person name="Markowitz V."/>
            <person name="Hugenholtz P."/>
            <person name="Kyrpides N.C."/>
            <person name="Klenk H.P."/>
        </authorList>
    </citation>
    <scope>NUCLEOTIDE SEQUENCE [LARGE SCALE GENOMIC DNA]</scope>
    <source>
        <strain evidence="15">DSM 12680 / TGB-C1</strain>
    </source>
</reference>
<dbReference type="FunFam" id="2.30.30.280:FF:000001">
    <property type="entry name" value="tRNA-specific 2-thiouridylase MnmA"/>
    <property type="match status" value="1"/>
</dbReference>
<feature type="site" description="Interaction with tRNA" evidence="11">
    <location>
        <position position="114"/>
    </location>
</feature>
<dbReference type="KEGG" id="slp:Slip_0352"/>
<dbReference type="InterPro" id="IPR023382">
    <property type="entry name" value="MnmA-like_central_sf"/>
</dbReference>
<keyword evidence="1 11" id="KW-0963">Cytoplasm</keyword>
<keyword evidence="15" id="KW-1185">Reference proteome</keyword>
<keyword evidence="7 11" id="KW-0694">RNA-binding</keyword>
<dbReference type="RefSeq" id="WP_013174538.1">
    <property type="nucleotide sequence ID" value="NC_014220.1"/>
</dbReference>
<dbReference type="Pfam" id="PF20259">
    <property type="entry name" value="tRNA_Me_trans_M"/>
    <property type="match status" value="1"/>
</dbReference>
<keyword evidence="8" id="KW-1015">Disulfide bond</keyword>
<comment type="similarity">
    <text evidence="11">Belongs to the MnmA/TRMU family.</text>
</comment>
<evidence type="ECO:0000259" key="12">
    <source>
        <dbReference type="Pfam" id="PF20258"/>
    </source>
</evidence>
<protein>
    <recommendedName>
        <fullName evidence="11">tRNA-specific 2-thiouridylase MnmA</fullName>
        <ecNumber evidence="11">2.8.1.13</ecNumber>
    </recommendedName>
</protein>
<keyword evidence="3 11" id="KW-0808">Transferase</keyword>
<feature type="active site" description="Nucleophile" evidence="11">
    <location>
        <position position="89"/>
    </location>
</feature>
<dbReference type="PANTHER" id="PTHR11933">
    <property type="entry name" value="TRNA 5-METHYLAMINOMETHYL-2-THIOURIDYLATE -METHYLTRANSFERASE"/>
    <property type="match status" value="1"/>
</dbReference>
<keyword evidence="5 11" id="KW-0547">Nucleotide-binding</keyword>
<proteinExistence type="inferred from homology"/>
<dbReference type="OrthoDB" id="9800696at2"/>
<dbReference type="Proteomes" id="UP000000378">
    <property type="component" value="Chromosome"/>
</dbReference>
<organism evidence="14 15">
    <name type="scientific">Syntrophothermus lipocalidus (strain DSM 12680 / TGB-C1)</name>
    <dbReference type="NCBI Taxonomy" id="643648"/>
    <lineage>
        <taxon>Bacteria</taxon>
        <taxon>Bacillati</taxon>
        <taxon>Bacillota</taxon>
        <taxon>Clostridia</taxon>
        <taxon>Eubacteriales</taxon>
        <taxon>Syntrophomonadaceae</taxon>
        <taxon>Syntrophothermus</taxon>
    </lineage>
</organism>
<dbReference type="HOGENOM" id="CLU_035188_0_0_9"/>
<dbReference type="NCBIfam" id="NF001138">
    <property type="entry name" value="PRK00143.1"/>
    <property type="match status" value="1"/>
</dbReference>
<feature type="binding site" evidence="11">
    <location>
        <position position="34"/>
    </location>
    <ligand>
        <name>ATP</name>
        <dbReference type="ChEBI" id="CHEBI:30616"/>
    </ligand>
</feature>
<evidence type="ECO:0000256" key="5">
    <source>
        <dbReference type="ARBA" id="ARBA00022741"/>
    </source>
</evidence>
<evidence type="ECO:0000256" key="2">
    <source>
        <dbReference type="ARBA" id="ARBA00022555"/>
    </source>
</evidence>
<dbReference type="InterPro" id="IPR004506">
    <property type="entry name" value="MnmA-like"/>
</dbReference>
<comment type="catalytic activity">
    <reaction evidence="9 11">
        <text>S-sulfanyl-L-cysteinyl-[protein] + uridine(34) in tRNA + AH2 + ATP = 2-thiouridine(34) in tRNA + L-cysteinyl-[protein] + A + AMP + diphosphate + H(+)</text>
        <dbReference type="Rhea" id="RHEA:47032"/>
        <dbReference type="Rhea" id="RHEA-COMP:10131"/>
        <dbReference type="Rhea" id="RHEA-COMP:11726"/>
        <dbReference type="Rhea" id="RHEA-COMP:11727"/>
        <dbReference type="Rhea" id="RHEA-COMP:11728"/>
        <dbReference type="ChEBI" id="CHEBI:13193"/>
        <dbReference type="ChEBI" id="CHEBI:15378"/>
        <dbReference type="ChEBI" id="CHEBI:17499"/>
        <dbReference type="ChEBI" id="CHEBI:29950"/>
        <dbReference type="ChEBI" id="CHEBI:30616"/>
        <dbReference type="ChEBI" id="CHEBI:33019"/>
        <dbReference type="ChEBI" id="CHEBI:61963"/>
        <dbReference type="ChEBI" id="CHEBI:65315"/>
        <dbReference type="ChEBI" id="CHEBI:87170"/>
        <dbReference type="ChEBI" id="CHEBI:456215"/>
        <dbReference type="EC" id="2.8.1.13"/>
    </reaction>
</comment>
<evidence type="ECO:0000256" key="11">
    <source>
        <dbReference type="HAMAP-Rule" id="MF_00144"/>
    </source>
</evidence>
<dbReference type="EMBL" id="CP002048">
    <property type="protein sequence ID" value="ADI01136.1"/>
    <property type="molecule type" value="Genomic_DNA"/>
</dbReference>
<dbReference type="Pfam" id="PF03054">
    <property type="entry name" value="tRNA_Me_trans"/>
    <property type="match status" value="1"/>
</dbReference>
<dbReference type="InterPro" id="IPR046885">
    <property type="entry name" value="MnmA-like_C"/>
</dbReference>
<evidence type="ECO:0000256" key="4">
    <source>
        <dbReference type="ARBA" id="ARBA00022694"/>
    </source>
</evidence>
<evidence type="ECO:0000313" key="15">
    <source>
        <dbReference type="Proteomes" id="UP000000378"/>
    </source>
</evidence>
<sequence>MSERVAVLMSGGVDSGVAALLLKEQGYDVIGLTMLNWSAEVCQKAAEVARFLGISHHVVDLRAEFKRQVIDYFCRTYEEGLTPNPCVVCNEFVKFGLMLEQAWDVGCRWVATGHYARVELDETTGRHLLKKGVDPKKDQSYFLYRLKQNQLCRLLFPLGNMTKQETKSIAAKYGLPVAKAEESQEVCFIEGDYRQFLAAKGVKGVPGPIRDQEGNVLGTHQGLISYTVGQRRGLGLRAGRPFYVIDLDTRNNTLVVGEEKELYRQELLATDNNFIPFESLTEPLMVEAKIRYTAPLAQARLTPVSGGIKVEFVHPQRAVTRGQSVVYYQGDVVVGGGIIA</sequence>
<comment type="subcellular location">
    <subcellularLocation>
        <location evidence="11">Cytoplasm</location>
    </subcellularLocation>
</comment>
<feature type="domain" description="tRNA-specific 2-thiouridylase MnmA-like C-terminal" evidence="12">
    <location>
        <begin position="265"/>
        <end position="339"/>
    </location>
</feature>
<dbReference type="GO" id="GO:0000049">
    <property type="term" value="F:tRNA binding"/>
    <property type="evidence" value="ECO:0007669"/>
    <property type="project" value="UniProtKB-KW"/>
</dbReference>
<dbReference type="GO" id="GO:0005737">
    <property type="term" value="C:cytoplasm"/>
    <property type="evidence" value="ECO:0007669"/>
    <property type="project" value="UniProtKB-SubCell"/>
</dbReference>
<feature type="site" description="Interaction with tRNA" evidence="11">
    <location>
        <position position="323"/>
    </location>
</feature>
<feature type="binding site" evidence="11">
    <location>
        <position position="113"/>
    </location>
    <ligand>
        <name>ATP</name>
        <dbReference type="ChEBI" id="CHEBI:30616"/>
    </ligand>
</feature>
<comment type="caution">
    <text evidence="11">Lacks conserved residue(s) required for the propagation of feature annotation.</text>
</comment>
<keyword evidence="2 11" id="KW-0820">tRNA-binding</keyword>
<evidence type="ECO:0000256" key="9">
    <source>
        <dbReference type="ARBA" id="ARBA00051542"/>
    </source>
</evidence>
<dbReference type="EC" id="2.8.1.13" evidence="11"/>
<dbReference type="InterPro" id="IPR014729">
    <property type="entry name" value="Rossmann-like_a/b/a_fold"/>
</dbReference>
<feature type="active site" description="Cysteine persulfide intermediate" evidence="11">
    <location>
        <position position="187"/>
    </location>
</feature>
<feature type="domain" description="tRNA-specific 2-thiouridylase MnmA-like central" evidence="13">
    <location>
        <begin position="196"/>
        <end position="258"/>
    </location>
</feature>
<dbReference type="Gene3D" id="3.40.50.620">
    <property type="entry name" value="HUPs"/>
    <property type="match status" value="1"/>
</dbReference>
<name>D7CK22_SYNLT</name>
<dbReference type="NCBIfam" id="TIGR00420">
    <property type="entry name" value="trmU"/>
    <property type="match status" value="1"/>
</dbReference>
<evidence type="ECO:0000256" key="8">
    <source>
        <dbReference type="ARBA" id="ARBA00023157"/>
    </source>
</evidence>
<dbReference type="CDD" id="cd01998">
    <property type="entry name" value="MnmA_TRMU-like"/>
    <property type="match status" value="1"/>
</dbReference>
<dbReference type="Gene3D" id="2.30.30.280">
    <property type="entry name" value="Adenine nucleotide alpha hydrolases-like domains"/>
    <property type="match status" value="1"/>
</dbReference>
<dbReference type="eggNOG" id="COG0482">
    <property type="taxonomic scope" value="Bacteria"/>
</dbReference>
<dbReference type="HAMAP" id="MF_00144">
    <property type="entry name" value="tRNA_thiouridyl_MnmA"/>
    <property type="match status" value="1"/>
</dbReference>
<dbReference type="PANTHER" id="PTHR11933:SF5">
    <property type="entry name" value="MITOCHONDRIAL TRNA-SPECIFIC 2-THIOURIDYLASE 1"/>
    <property type="match status" value="1"/>
</dbReference>
<evidence type="ECO:0000256" key="6">
    <source>
        <dbReference type="ARBA" id="ARBA00022840"/>
    </source>
</evidence>
<dbReference type="Gene3D" id="2.40.30.10">
    <property type="entry name" value="Translation factors"/>
    <property type="match status" value="1"/>
</dbReference>
<dbReference type="GO" id="GO:0002143">
    <property type="term" value="P:tRNA wobble position uridine thiolation"/>
    <property type="evidence" value="ECO:0007669"/>
    <property type="project" value="TreeGrafter"/>
</dbReference>
<feature type="region of interest" description="Interaction with tRNA" evidence="11">
    <location>
        <begin position="137"/>
        <end position="139"/>
    </location>
</feature>
<evidence type="ECO:0000256" key="3">
    <source>
        <dbReference type="ARBA" id="ARBA00022679"/>
    </source>
</evidence>
<feature type="binding site" evidence="11">
    <location>
        <begin position="8"/>
        <end position="15"/>
    </location>
    <ligand>
        <name>ATP</name>
        <dbReference type="ChEBI" id="CHEBI:30616"/>
    </ligand>
</feature>
<keyword evidence="6 11" id="KW-0067">ATP-binding</keyword>
<evidence type="ECO:0000256" key="10">
    <source>
        <dbReference type="ARBA" id="ARBA00056575"/>
    </source>
</evidence>
<gene>
    <name evidence="11" type="primary">mnmA</name>
    <name evidence="14" type="ordered locus">Slip_0352</name>
</gene>
<dbReference type="SUPFAM" id="SSF52402">
    <property type="entry name" value="Adenine nucleotide alpha hydrolases-like"/>
    <property type="match status" value="1"/>
</dbReference>
<evidence type="ECO:0000313" key="14">
    <source>
        <dbReference type="EMBL" id="ADI01136.1"/>
    </source>
</evidence>
<evidence type="ECO:0000256" key="1">
    <source>
        <dbReference type="ARBA" id="ARBA00022490"/>
    </source>
</evidence>
<accession>D7CK22</accession>